<evidence type="ECO:0000256" key="15">
    <source>
        <dbReference type="ARBA" id="ARBA00041519"/>
    </source>
</evidence>
<comment type="similarity">
    <text evidence="13">Belongs to the CALCOCO family.</text>
</comment>
<evidence type="ECO:0000256" key="1">
    <source>
        <dbReference type="ARBA" id="ARBA00004245"/>
    </source>
</evidence>
<dbReference type="PANTHER" id="PTHR31915:SF4">
    <property type="entry name" value="CALCIUM-BINDING AND COILED-COIL DOMAIN-CONTAINING PROTEIN 2"/>
    <property type="match status" value="1"/>
</dbReference>
<dbReference type="GO" id="GO:1901098">
    <property type="term" value="P:positive regulation of autophagosome maturation"/>
    <property type="evidence" value="ECO:0007669"/>
    <property type="project" value="TreeGrafter"/>
</dbReference>
<keyword evidence="6" id="KW-0862">Zinc</keyword>
<keyword evidence="9" id="KW-0472">Membrane</keyword>
<dbReference type="CDD" id="cd21968">
    <property type="entry name" value="Zn-C2H2_CALCOCO2"/>
    <property type="match status" value="1"/>
</dbReference>
<evidence type="ECO:0000313" key="20">
    <source>
        <dbReference type="Proteomes" id="UP000472268"/>
    </source>
</evidence>
<keyword evidence="4" id="KW-0479">Metal-binding</keyword>
<keyword evidence="5 16" id="KW-0863">Zinc-finger</keyword>
<evidence type="ECO:0000256" key="14">
    <source>
        <dbReference type="ARBA" id="ARBA00040931"/>
    </source>
</evidence>
<evidence type="ECO:0000256" key="3">
    <source>
        <dbReference type="ARBA" id="ARBA00022490"/>
    </source>
</evidence>
<accession>A0A673UTC4</accession>
<dbReference type="GO" id="GO:0000421">
    <property type="term" value="C:autophagosome membrane"/>
    <property type="evidence" value="ECO:0007669"/>
    <property type="project" value="UniProtKB-SubCell"/>
</dbReference>
<evidence type="ECO:0000313" key="19">
    <source>
        <dbReference type="Ensembl" id="ENSSSUP00005028733.1"/>
    </source>
</evidence>
<dbReference type="Proteomes" id="UP000472268">
    <property type="component" value="Chromosome 17"/>
</dbReference>
<keyword evidence="7" id="KW-0072">Autophagy</keyword>
<dbReference type="GO" id="GO:0098792">
    <property type="term" value="P:xenophagy"/>
    <property type="evidence" value="ECO:0007669"/>
    <property type="project" value="TreeGrafter"/>
</dbReference>
<evidence type="ECO:0000256" key="4">
    <source>
        <dbReference type="ARBA" id="ARBA00022723"/>
    </source>
</evidence>
<name>A0A673UTC4_SURSU</name>
<dbReference type="GO" id="GO:0031410">
    <property type="term" value="C:cytoplasmic vesicle"/>
    <property type="evidence" value="ECO:0007669"/>
    <property type="project" value="UniProtKB-KW"/>
</dbReference>
<protein>
    <recommendedName>
        <fullName evidence="14">Calcium-binding and coiled-coil domain-containing protein 2</fullName>
    </recommendedName>
    <alternativeName>
        <fullName evidence="15">Nuclear domain 10 protein NDP52</fullName>
    </alternativeName>
</protein>
<dbReference type="PANTHER" id="PTHR31915">
    <property type="entry name" value="SKICH DOMAIN-CONTAINING PROTEIN"/>
    <property type="match status" value="1"/>
</dbReference>
<feature type="domain" description="UBZ1-type" evidence="18">
    <location>
        <begin position="476"/>
        <end position="501"/>
    </location>
</feature>
<keyword evidence="20" id="KW-1185">Reference proteome</keyword>
<dbReference type="Pfam" id="PF17751">
    <property type="entry name" value="SKICH"/>
    <property type="match status" value="1"/>
</dbReference>
<evidence type="ECO:0000256" key="11">
    <source>
        <dbReference type="ARBA" id="ARBA00023329"/>
    </source>
</evidence>
<dbReference type="Gene3D" id="6.20.250.40">
    <property type="match status" value="1"/>
</dbReference>
<evidence type="ECO:0000256" key="10">
    <source>
        <dbReference type="ARBA" id="ARBA00023212"/>
    </source>
</evidence>
<feature type="coiled-coil region" evidence="17">
    <location>
        <begin position="135"/>
        <end position="348"/>
    </location>
</feature>
<proteinExistence type="inferred from homology"/>
<dbReference type="InterPro" id="IPR051002">
    <property type="entry name" value="UBA_autophagy_assoc_protein"/>
</dbReference>
<dbReference type="InterPro" id="IPR041611">
    <property type="entry name" value="SKICH"/>
</dbReference>
<organism evidence="19 20">
    <name type="scientific">Suricata suricatta</name>
    <name type="common">Meerkat</name>
    <dbReference type="NCBI Taxonomy" id="37032"/>
    <lineage>
        <taxon>Eukaryota</taxon>
        <taxon>Metazoa</taxon>
        <taxon>Chordata</taxon>
        <taxon>Craniata</taxon>
        <taxon>Vertebrata</taxon>
        <taxon>Euteleostomi</taxon>
        <taxon>Mammalia</taxon>
        <taxon>Eutheria</taxon>
        <taxon>Laurasiatheria</taxon>
        <taxon>Carnivora</taxon>
        <taxon>Feliformia</taxon>
        <taxon>Herpestidae</taxon>
        <taxon>Suricata</taxon>
    </lineage>
</organism>
<reference evidence="19 20" key="1">
    <citation type="submission" date="2019-05" db="EMBL/GenBank/DDBJ databases">
        <title>A Chromosome-scale Meerkat (S. suricatta) Genome Assembly.</title>
        <authorList>
            <person name="Dudchenko O."/>
            <person name="Lieberman Aiden E."/>
            <person name="Tung J."/>
            <person name="Barreiro L.B."/>
            <person name="Clutton-Brock T.H."/>
        </authorList>
    </citation>
    <scope>NUCLEOTIDE SEQUENCE [LARGE SCALE GENOMIC DNA]</scope>
</reference>
<keyword evidence="8 17" id="KW-0175">Coiled coil</keyword>
<dbReference type="AlphaFoldDB" id="A0A673UTC4"/>
<evidence type="ECO:0000256" key="16">
    <source>
        <dbReference type="PROSITE-ProRule" id="PRU01253"/>
    </source>
</evidence>
<gene>
    <name evidence="19" type="primary">CALCOCO2</name>
</gene>
<dbReference type="GO" id="GO:0048471">
    <property type="term" value="C:perinuclear region of cytoplasm"/>
    <property type="evidence" value="ECO:0007669"/>
    <property type="project" value="UniProtKB-SubCell"/>
</dbReference>
<evidence type="ECO:0000256" key="2">
    <source>
        <dbReference type="ARBA" id="ARBA00004556"/>
    </source>
</evidence>
<evidence type="ECO:0000256" key="13">
    <source>
        <dbReference type="ARBA" id="ARBA00037963"/>
    </source>
</evidence>
<dbReference type="Ensembl" id="ENSSSUT00005032799.1">
    <property type="protein sequence ID" value="ENSSSUP00005028733.1"/>
    <property type="gene ID" value="ENSSSUG00005018192.1"/>
</dbReference>
<dbReference type="GO" id="GO:0016605">
    <property type="term" value="C:PML body"/>
    <property type="evidence" value="ECO:0007669"/>
    <property type="project" value="TreeGrafter"/>
</dbReference>
<keyword evidence="3" id="KW-0963">Cytoplasm</keyword>
<comment type="subcellular location">
    <subcellularLocation>
        <location evidence="1">Cytoplasm</location>
        <location evidence="1">Cytoskeleton</location>
    </subcellularLocation>
    <subcellularLocation>
        <location evidence="2">Cytoplasm</location>
        <location evidence="2">Perinuclear region</location>
    </subcellularLocation>
    <subcellularLocation>
        <location evidence="12">Cytoplasmic vesicle</location>
        <location evidence="12">Autophagosome membrane</location>
        <topology evidence="12">Peripheral membrane protein</topology>
    </subcellularLocation>
</comment>
<dbReference type="GO" id="GO:0005856">
    <property type="term" value="C:cytoskeleton"/>
    <property type="evidence" value="ECO:0007669"/>
    <property type="project" value="UniProtKB-SubCell"/>
</dbReference>
<dbReference type="Gene3D" id="2.60.40.2840">
    <property type="match status" value="1"/>
</dbReference>
<sequence>MEETVEDPPTSAVLLDHCYFSQVIFNSVEKFYVPGGDVTCYYTLTQEFIPRRKDWIGIFRVGWKTTREYYTFMWVTSPSDLNRELAKKQEVKFKAYYLPKDDEYYQFCYVDQDGVVRGASIPFQFRPENEEDILVVTTQGEVEEIEQRNKELCKENQELKDSCVNLQKQNSDVQAELHKTQEELETLKSATQKLEEKVKAQKDSWEAELLQLKEQNQKMSSENKKMGVRVEELQAQLSKQEKEMAKLVQGDQDKTEQLERLNEEKSQLLLTLTQQREHQKKLEQRVEVMKQEETAALKKQQAFTDENSGLSKKLSENKIMYNALQREKERLERENDLLKKENNRLLSYMGLDFDSLSYQVPTADQGGAGRNPALVYGNPYSGIQESSAPSLFGKAAGSVGSKPEAVEGGRRKHCSSISFLVQITCERSLAPGLGRRCELGSHPNKLAARKCPTCKSDFADDILDPALEPQHPQPLCLNCPICGKTFPAKDKQIFEDHVYCHSL</sequence>
<keyword evidence="11" id="KW-0968">Cytoplasmic vesicle</keyword>
<evidence type="ECO:0000256" key="9">
    <source>
        <dbReference type="ARBA" id="ARBA00023136"/>
    </source>
</evidence>
<evidence type="ECO:0000256" key="17">
    <source>
        <dbReference type="SAM" id="Coils"/>
    </source>
</evidence>
<dbReference type="PROSITE" id="PS51905">
    <property type="entry name" value="ZF_UBZ1"/>
    <property type="match status" value="1"/>
</dbReference>
<evidence type="ECO:0000256" key="12">
    <source>
        <dbReference type="ARBA" id="ARBA00037854"/>
    </source>
</evidence>
<evidence type="ECO:0000259" key="18">
    <source>
        <dbReference type="PROSITE" id="PS51905"/>
    </source>
</evidence>
<evidence type="ECO:0000256" key="8">
    <source>
        <dbReference type="ARBA" id="ARBA00023054"/>
    </source>
</evidence>
<dbReference type="GO" id="GO:0008270">
    <property type="term" value="F:zinc ion binding"/>
    <property type="evidence" value="ECO:0007669"/>
    <property type="project" value="UniProtKB-KW"/>
</dbReference>
<keyword evidence="10" id="KW-0206">Cytoskeleton</keyword>
<dbReference type="FunFam" id="2.60.40.2840:FF:000002">
    <property type="entry name" value="Tax1-binding protein 1 isoform 2"/>
    <property type="match status" value="1"/>
</dbReference>
<reference evidence="19" key="2">
    <citation type="submission" date="2025-08" db="UniProtKB">
        <authorList>
            <consortium name="Ensembl"/>
        </authorList>
    </citation>
    <scope>IDENTIFICATION</scope>
</reference>
<evidence type="ECO:0000256" key="5">
    <source>
        <dbReference type="ARBA" id="ARBA00022771"/>
    </source>
</evidence>
<evidence type="ECO:0000256" key="6">
    <source>
        <dbReference type="ARBA" id="ARBA00022833"/>
    </source>
</evidence>
<evidence type="ECO:0000256" key="7">
    <source>
        <dbReference type="ARBA" id="ARBA00023006"/>
    </source>
</evidence>
<dbReference type="InterPro" id="IPR041641">
    <property type="entry name" value="CALCOCO1/2_Zn_UBZ1"/>
</dbReference>
<reference evidence="19" key="3">
    <citation type="submission" date="2025-09" db="UniProtKB">
        <authorList>
            <consortium name="Ensembl"/>
        </authorList>
    </citation>
    <scope>IDENTIFICATION</scope>
</reference>